<evidence type="ECO:0000313" key="9">
    <source>
        <dbReference type="Proteomes" id="UP000544095"/>
    </source>
</evidence>
<comment type="similarity">
    <text evidence="1">Belongs to the putative lipase ROG1 family.</text>
</comment>
<evidence type="ECO:0000256" key="4">
    <source>
        <dbReference type="SAM" id="MobiDB-lite"/>
    </source>
</evidence>
<dbReference type="Pfam" id="PF24883">
    <property type="entry name" value="NPHP3_N"/>
    <property type="match status" value="1"/>
</dbReference>
<dbReference type="PANTHER" id="PTHR10039">
    <property type="entry name" value="AMELOGENIN"/>
    <property type="match status" value="1"/>
</dbReference>
<name>A0A8H5NKV9_9HYPO</name>
<dbReference type="SUPFAM" id="SSF48403">
    <property type="entry name" value="Ankyrin repeat"/>
    <property type="match status" value="1"/>
</dbReference>
<evidence type="ECO:0000256" key="3">
    <source>
        <dbReference type="PROSITE-ProRule" id="PRU00023"/>
    </source>
</evidence>
<dbReference type="EMBL" id="JAAOAR010001243">
    <property type="protein sequence ID" value="KAF5569274.1"/>
    <property type="molecule type" value="Genomic_DNA"/>
</dbReference>
<dbReference type="PANTHER" id="PTHR10039:SF14">
    <property type="entry name" value="NACHT DOMAIN-CONTAINING PROTEIN"/>
    <property type="match status" value="1"/>
</dbReference>
<dbReference type="InterPro" id="IPR002110">
    <property type="entry name" value="Ankyrin_rpt"/>
</dbReference>
<feature type="domain" description="DUF676" evidence="5">
    <location>
        <begin position="100"/>
        <end position="270"/>
    </location>
</feature>
<keyword evidence="2" id="KW-0677">Repeat</keyword>
<dbReference type="SUPFAM" id="SSF53474">
    <property type="entry name" value="alpha/beta-Hydrolases"/>
    <property type="match status" value="1"/>
</dbReference>
<accession>A0A8H5NKV9</accession>
<dbReference type="PROSITE" id="PS50088">
    <property type="entry name" value="ANK_REPEAT"/>
    <property type="match status" value="1"/>
</dbReference>
<feature type="repeat" description="ANK" evidence="3">
    <location>
        <begin position="833"/>
        <end position="866"/>
    </location>
</feature>
<feature type="compositionally biased region" description="Polar residues" evidence="4">
    <location>
        <begin position="29"/>
        <end position="39"/>
    </location>
</feature>
<dbReference type="SMART" id="SM00248">
    <property type="entry name" value="ANK"/>
    <property type="match status" value="4"/>
</dbReference>
<evidence type="ECO:0000313" key="8">
    <source>
        <dbReference type="EMBL" id="KAF5569274.1"/>
    </source>
</evidence>
<dbReference type="AlphaFoldDB" id="A0A8H5NKV9"/>
<sequence>MSRRAQKVWSRVFRRGKDDQNTSEVEAVSSKNTDILTTEAQEDRSNATAPAALAGGLNPAQALVPNASVSSVETAEDEADCRGLFTFVEKGRDESGIVDIVAIHGLNGHYSKTWSTSSVKGGRINWLKDMLPQHIPNARIMSFGYNSNVQFSKSTADISDFVEGLLSDLMSCRMSQQEKTRPLIFICHSLGGIVFKQALVRARERDRYTDLLKHIRGVAFFGTPHGGSSSADFGKVLASILKASTIGINTNTKVINDLKKNSQALYEITQSFVDRDCGQESAVLNLPNETLVPIDGNHSTICKFSDSGSGKRSFSRVCSHLEEMAKDLINNELSYPAKKKPGKSRPEFVCHFFFKDDNDEQRSSLFALRALLHQIFSDDKALLRHAFPVFQDKGHAMFEDFDSLWDIFSCIAKDPSATNLLVILDGLDECEKKSQSHLLKRLNRLYQERPLDQKPFFKVILLSRPENVINHSFSKNIATVRLRGEDQTGPISEDVEMVIRSHIHELSDQGLPDDLLSGLEKTLIKNADRTFLWTTLMIDLLKEAASSGASQKELEALLDNEDIYAIYSKLLERSQSVDETKKLLQIVLAGARPLTLDELNVAITVSPRQNSFKELGFNLKSSVESYLKNACGHFIRVIRSEVFLVHQTAREFLLQEHKIQRPDSFGVWHNRFSLDECHAMILQSCISYLFLRIVATDAELKGSLTPYASSFWPHHLPHLTSSQEGLEAFDTIVDIAMSSCVSPLPHAQRWSLAHNLAIHLDNWRFFMVIGNSTDNEDMNAPGGASRFIPPATGTTRSTVTSLVHFQLEDINKTLNALIIRLLDGAEAKSTDNSGRTLLHYASAIGSPWLVSTLLLHYDLDASALDNRNNTPLLSLAIGDIGTSGIKMEGHPLLYRRSEEDNFEEILQVLLSRGVEVDAVGDDGKTPMLLTSERVLPKAVKMLRSSGAQVDEKYSHQRLALTSAVECDSADLITSILDHHPDLTQVNDRGETVHKVMVRRPTFSIDIAARLRNPSEGSERDESDVSEANLEWPEVFESDGEDLFLSETLSDSSSFRNQSPGQPPMYNQTLLPAYRILDQKDPYRGRVSKETYISYTGVQL</sequence>
<dbReference type="Gene3D" id="3.40.50.1820">
    <property type="entry name" value="alpha/beta hydrolase"/>
    <property type="match status" value="1"/>
</dbReference>
<dbReference type="InterPro" id="IPR007751">
    <property type="entry name" value="DUF676_lipase-like"/>
</dbReference>
<dbReference type="Gene3D" id="3.40.50.300">
    <property type="entry name" value="P-loop containing nucleotide triphosphate hydrolases"/>
    <property type="match status" value="1"/>
</dbReference>
<dbReference type="InterPro" id="IPR029058">
    <property type="entry name" value="AB_hydrolase_fold"/>
</dbReference>
<organism evidence="8 9">
    <name type="scientific">Fusarium pseudoanthophilum</name>
    <dbReference type="NCBI Taxonomy" id="48495"/>
    <lineage>
        <taxon>Eukaryota</taxon>
        <taxon>Fungi</taxon>
        <taxon>Dikarya</taxon>
        <taxon>Ascomycota</taxon>
        <taxon>Pezizomycotina</taxon>
        <taxon>Sordariomycetes</taxon>
        <taxon>Hypocreomycetidae</taxon>
        <taxon>Hypocreales</taxon>
        <taxon>Nectriaceae</taxon>
        <taxon>Fusarium</taxon>
        <taxon>Fusarium fujikuroi species complex</taxon>
    </lineage>
</organism>
<keyword evidence="9" id="KW-1185">Reference proteome</keyword>
<evidence type="ECO:0000256" key="1">
    <source>
        <dbReference type="ARBA" id="ARBA00007920"/>
    </source>
</evidence>
<evidence type="ECO:0000259" key="7">
    <source>
        <dbReference type="Pfam" id="PF24883"/>
    </source>
</evidence>
<evidence type="ECO:0000256" key="2">
    <source>
        <dbReference type="ARBA" id="ARBA00022737"/>
    </source>
</evidence>
<feature type="domain" description="Nephrocystin 3-like N-terminal" evidence="7">
    <location>
        <begin position="345"/>
        <end position="464"/>
    </location>
</feature>
<feature type="region of interest" description="Disordered" evidence="4">
    <location>
        <begin position="15"/>
        <end position="46"/>
    </location>
</feature>
<comment type="caution">
    <text evidence="8">The sequence shown here is derived from an EMBL/GenBank/DDBJ whole genome shotgun (WGS) entry which is preliminary data.</text>
</comment>
<dbReference type="Gene3D" id="1.25.40.20">
    <property type="entry name" value="Ankyrin repeat-containing domain"/>
    <property type="match status" value="1"/>
</dbReference>
<evidence type="ECO:0000259" key="5">
    <source>
        <dbReference type="Pfam" id="PF05057"/>
    </source>
</evidence>
<feature type="domain" description="GPI inositol-deacylase winged helix" evidence="6">
    <location>
        <begin position="578"/>
        <end position="657"/>
    </location>
</feature>
<dbReference type="Pfam" id="PF22939">
    <property type="entry name" value="WHD_GPIID"/>
    <property type="match status" value="1"/>
</dbReference>
<dbReference type="InterPro" id="IPR054471">
    <property type="entry name" value="GPIID_WHD"/>
</dbReference>
<keyword evidence="3" id="KW-0040">ANK repeat</keyword>
<reference evidence="8 9" key="1">
    <citation type="submission" date="2020-05" db="EMBL/GenBank/DDBJ databases">
        <title>Identification and distribution of gene clusters putatively required for synthesis of sphingolipid metabolism inhibitors in phylogenetically diverse species of the filamentous fungus Fusarium.</title>
        <authorList>
            <person name="Kim H.-S."/>
            <person name="Busman M."/>
            <person name="Brown D.W."/>
            <person name="Divon H."/>
            <person name="Uhlig S."/>
            <person name="Proctor R.H."/>
        </authorList>
    </citation>
    <scope>NUCLEOTIDE SEQUENCE [LARGE SCALE GENOMIC DNA]</scope>
    <source>
        <strain evidence="8 9">NRRL 25211</strain>
    </source>
</reference>
<evidence type="ECO:0000259" key="6">
    <source>
        <dbReference type="Pfam" id="PF22939"/>
    </source>
</evidence>
<dbReference type="InterPro" id="IPR036770">
    <property type="entry name" value="Ankyrin_rpt-contain_sf"/>
</dbReference>
<proteinExistence type="inferred from homology"/>
<dbReference type="InterPro" id="IPR027417">
    <property type="entry name" value="P-loop_NTPase"/>
</dbReference>
<dbReference type="InterPro" id="IPR056884">
    <property type="entry name" value="NPHP3-like_N"/>
</dbReference>
<protein>
    <submittedName>
        <fullName evidence="8">Ankyrin repeat</fullName>
    </submittedName>
</protein>
<dbReference type="Pfam" id="PF05057">
    <property type="entry name" value="DUF676"/>
    <property type="match status" value="1"/>
</dbReference>
<dbReference type="Proteomes" id="UP000544095">
    <property type="component" value="Unassembled WGS sequence"/>
</dbReference>
<gene>
    <name evidence="8" type="ORF">FPANT_13932</name>
</gene>